<dbReference type="Pfam" id="PF00248">
    <property type="entry name" value="Aldo_ket_red"/>
    <property type="match status" value="1"/>
</dbReference>
<dbReference type="SUPFAM" id="SSF51430">
    <property type="entry name" value="NAD(P)-linked oxidoreductase"/>
    <property type="match status" value="1"/>
</dbReference>
<dbReference type="InterPro" id="IPR036812">
    <property type="entry name" value="NAD(P)_OxRdtase_dom_sf"/>
</dbReference>
<accession>A0A2K3N6R9</accession>
<dbReference type="InterPro" id="IPR029454">
    <property type="entry name" value="ODR-4-like"/>
</dbReference>
<keyword evidence="3" id="KW-0812">Transmembrane</keyword>
<comment type="caution">
    <text evidence="7">The sequence shown here is derived from an EMBL/GenBank/DDBJ whole genome shotgun (WGS) entry which is preliminary data.</text>
</comment>
<keyword evidence="5" id="KW-0472">Membrane</keyword>
<dbReference type="PANTHER" id="PTHR33966:SF1">
    <property type="entry name" value="PROTEIN ODR-4 HOMOLOG"/>
    <property type="match status" value="1"/>
</dbReference>
<dbReference type="GO" id="GO:0008104">
    <property type="term" value="P:intracellular protein localization"/>
    <property type="evidence" value="ECO:0007669"/>
    <property type="project" value="TreeGrafter"/>
</dbReference>
<dbReference type="Pfam" id="PF14778">
    <property type="entry name" value="ODR4-like"/>
    <property type="match status" value="1"/>
</dbReference>
<dbReference type="GO" id="GO:0012505">
    <property type="term" value="C:endomembrane system"/>
    <property type="evidence" value="ECO:0007669"/>
    <property type="project" value="TreeGrafter"/>
</dbReference>
<reference evidence="7 8" key="1">
    <citation type="journal article" date="2014" name="Am. J. Bot.">
        <title>Genome assembly and annotation for red clover (Trifolium pratense; Fabaceae).</title>
        <authorList>
            <person name="Istvanek J."/>
            <person name="Jaros M."/>
            <person name="Krenek A."/>
            <person name="Repkova J."/>
        </authorList>
    </citation>
    <scope>NUCLEOTIDE SEQUENCE [LARGE SCALE GENOMIC DNA]</scope>
    <source>
        <strain evidence="8">cv. Tatra</strain>
        <tissue evidence="7">Young leaves</tissue>
    </source>
</reference>
<dbReference type="Gene3D" id="3.20.20.100">
    <property type="entry name" value="NADP-dependent oxidoreductase domain"/>
    <property type="match status" value="1"/>
</dbReference>
<evidence type="ECO:0000313" key="8">
    <source>
        <dbReference type="Proteomes" id="UP000236291"/>
    </source>
</evidence>
<dbReference type="GO" id="GO:0016020">
    <property type="term" value="C:membrane"/>
    <property type="evidence" value="ECO:0007669"/>
    <property type="project" value="UniProtKB-SubCell"/>
</dbReference>
<dbReference type="InterPro" id="IPR023210">
    <property type="entry name" value="NADP_OxRdtase_dom"/>
</dbReference>
<proteinExistence type="inferred from homology"/>
<reference evidence="7 8" key="2">
    <citation type="journal article" date="2017" name="Front. Plant Sci.">
        <title>Gene Classification and Mining of Molecular Markers Useful in Red Clover (Trifolium pratense) Breeding.</title>
        <authorList>
            <person name="Istvanek J."/>
            <person name="Dluhosova J."/>
            <person name="Dluhos P."/>
            <person name="Patkova L."/>
            <person name="Nedelnik J."/>
            <person name="Repkova J."/>
        </authorList>
    </citation>
    <scope>NUCLEOTIDE SEQUENCE [LARGE SCALE GENOMIC DNA]</scope>
    <source>
        <strain evidence="8">cv. Tatra</strain>
        <tissue evidence="7">Young leaves</tissue>
    </source>
</reference>
<dbReference type="PANTHER" id="PTHR33966">
    <property type="entry name" value="PROTEIN ODR-4 HOMOLOG"/>
    <property type="match status" value="1"/>
</dbReference>
<dbReference type="AlphaFoldDB" id="A0A2K3N6R9"/>
<comment type="subcellular location">
    <subcellularLocation>
        <location evidence="1">Membrane</location>
    </subcellularLocation>
</comment>
<protein>
    <submittedName>
        <fullName evidence="7">Protein ODR-4</fullName>
    </submittedName>
</protein>
<evidence type="ECO:0000256" key="4">
    <source>
        <dbReference type="ARBA" id="ARBA00022989"/>
    </source>
</evidence>
<keyword evidence="4" id="KW-1133">Transmembrane helix</keyword>
<organism evidence="7 8">
    <name type="scientific">Trifolium pratense</name>
    <name type="common">Red clover</name>
    <dbReference type="NCBI Taxonomy" id="57577"/>
    <lineage>
        <taxon>Eukaryota</taxon>
        <taxon>Viridiplantae</taxon>
        <taxon>Streptophyta</taxon>
        <taxon>Embryophyta</taxon>
        <taxon>Tracheophyta</taxon>
        <taxon>Spermatophyta</taxon>
        <taxon>Magnoliopsida</taxon>
        <taxon>eudicotyledons</taxon>
        <taxon>Gunneridae</taxon>
        <taxon>Pentapetalae</taxon>
        <taxon>rosids</taxon>
        <taxon>fabids</taxon>
        <taxon>Fabales</taxon>
        <taxon>Fabaceae</taxon>
        <taxon>Papilionoideae</taxon>
        <taxon>50 kb inversion clade</taxon>
        <taxon>NPAAA clade</taxon>
        <taxon>Hologalegina</taxon>
        <taxon>IRL clade</taxon>
        <taxon>Trifolieae</taxon>
        <taxon>Trifolium</taxon>
    </lineage>
</organism>
<feature type="domain" description="NADP-dependent oxidoreductase" evidence="6">
    <location>
        <begin position="252"/>
        <end position="306"/>
    </location>
</feature>
<sequence length="309" mass="34288">MLVRCGTICSFAYLNSKEPISQAVTDIKGDIITSLQSRLDIICDETDVDSGNHHDVGRQVGDDDVSVEKPISQLVLHLLRKECNLPFPRRVFAPWLAGTYVCDYLQPSETVEVLKDHCMELLSMKAPTEVPTILEPEKEVISFKTKSFWDVAVPFYSEIHLLEDKMKLDSRGESSSDKLVKPGLRALSRHLTFANLYSINTHFHIISKTGGFGNFCTLKLYRAGCSVAHPLSMITTERSSPLAKLLKKKVSKLGFGCSGITGMYYSSISEEVAISLVKYAFNKGITFFDTADVYGLHGANEIIVGKVHS</sequence>
<evidence type="ECO:0000256" key="2">
    <source>
        <dbReference type="ARBA" id="ARBA00010131"/>
    </source>
</evidence>
<dbReference type="Proteomes" id="UP000236291">
    <property type="component" value="Unassembled WGS sequence"/>
</dbReference>
<evidence type="ECO:0000256" key="3">
    <source>
        <dbReference type="ARBA" id="ARBA00022692"/>
    </source>
</evidence>
<dbReference type="STRING" id="57577.A0A2K3N6R9"/>
<name>A0A2K3N6R9_TRIPR</name>
<evidence type="ECO:0000259" key="6">
    <source>
        <dbReference type="Pfam" id="PF00248"/>
    </source>
</evidence>
<dbReference type="EMBL" id="ASHM01016922">
    <property type="protein sequence ID" value="PNX98689.1"/>
    <property type="molecule type" value="Genomic_DNA"/>
</dbReference>
<evidence type="ECO:0000256" key="5">
    <source>
        <dbReference type="ARBA" id="ARBA00023136"/>
    </source>
</evidence>
<comment type="similarity">
    <text evidence="2">Belongs to the ODR-4 family.</text>
</comment>
<gene>
    <name evidence="7" type="ORF">L195_g021945</name>
</gene>
<evidence type="ECO:0000313" key="7">
    <source>
        <dbReference type="EMBL" id="PNX98689.1"/>
    </source>
</evidence>
<evidence type="ECO:0000256" key="1">
    <source>
        <dbReference type="ARBA" id="ARBA00004370"/>
    </source>
</evidence>